<evidence type="ECO:0000313" key="7">
    <source>
        <dbReference type="Proteomes" id="UP000694891"/>
    </source>
</evidence>
<comment type="subcellular location">
    <subcellularLocation>
        <location evidence="1">Nucleus</location>
    </subcellularLocation>
</comment>
<dbReference type="InterPro" id="IPR052035">
    <property type="entry name" value="ZnF_BED_domain_contain"/>
</dbReference>
<keyword evidence="7" id="KW-1185">Reference proteome</keyword>
<dbReference type="RefSeq" id="XP_008276390.1">
    <property type="nucleotide sequence ID" value="XM_008278168.1"/>
</dbReference>
<keyword evidence="4" id="KW-0862">Zinc</keyword>
<feature type="domain" description="HAT C-terminal dimerisation" evidence="6">
    <location>
        <begin position="327"/>
        <end position="406"/>
    </location>
</feature>
<name>A0A9Y4MZE0_9TELE</name>
<evidence type="ECO:0000313" key="9">
    <source>
        <dbReference type="RefSeq" id="XP_008276389.1"/>
    </source>
</evidence>
<dbReference type="RefSeq" id="XP_008276389.1">
    <property type="nucleotide sequence ID" value="XM_008278167.1"/>
</dbReference>
<evidence type="ECO:0000256" key="3">
    <source>
        <dbReference type="ARBA" id="ARBA00022771"/>
    </source>
</evidence>
<dbReference type="Pfam" id="PF05699">
    <property type="entry name" value="Dimer_Tnp_hAT"/>
    <property type="match status" value="1"/>
</dbReference>
<sequence>MRVKKKELQCTLTSAEDIVLTCELWSSRSEDSYLTVGCHFVDNLGSLKSYILKTTSLFGDESMPNILNQLLAITETWNVTDKVHSVVTAGMPQLKGNKTRWTHMPCFSDVLNAVFKDVMNNAELSYILNKCCNIIQFFKYDSEAEKKLTELQGKLQGKLQANQEELIMCCRDRWLTWLDMLQRLDKQYRFMVMVLNERGQTDLILNENEKKKIKNFISALEPLKKAISTMKGKGFETISVMVPVMMKLMDALGQEAKRKNDVAKMLLSKYKHEFGDVNNHKLATVTFLDPRYKKQLTDDNNRLAINKVMTELSAGIAYSTDRLKVQLDKYKAYPPNAEQSNPLAWWRHTGKEKFFELSKLAVKKLGVVSTAVPLERAFSRDGDQFCNLRSSIKPEHLNMVLFLNSNWAIQS</sequence>
<dbReference type="GO" id="GO:0046983">
    <property type="term" value="F:protein dimerization activity"/>
    <property type="evidence" value="ECO:0007669"/>
    <property type="project" value="InterPro"/>
</dbReference>
<protein>
    <submittedName>
        <fullName evidence="8 9">Zinc finger BED domain-containing protein 1-like isoform X1</fullName>
    </submittedName>
</protein>
<organism evidence="7 8">
    <name type="scientific">Stegastes partitus</name>
    <name type="common">bicolor damselfish</name>
    <dbReference type="NCBI Taxonomy" id="144197"/>
    <lineage>
        <taxon>Eukaryota</taxon>
        <taxon>Metazoa</taxon>
        <taxon>Chordata</taxon>
        <taxon>Craniata</taxon>
        <taxon>Vertebrata</taxon>
        <taxon>Euteleostomi</taxon>
        <taxon>Actinopterygii</taxon>
        <taxon>Neopterygii</taxon>
        <taxon>Teleostei</taxon>
        <taxon>Neoteleostei</taxon>
        <taxon>Acanthomorphata</taxon>
        <taxon>Ovalentaria</taxon>
        <taxon>Pomacentridae</taxon>
        <taxon>Stegastes</taxon>
    </lineage>
</organism>
<dbReference type="AlphaFoldDB" id="A0A9Y4MZE0"/>
<keyword evidence="2" id="KW-0479">Metal-binding</keyword>
<evidence type="ECO:0000256" key="5">
    <source>
        <dbReference type="ARBA" id="ARBA00023242"/>
    </source>
</evidence>
<evidence type="ECO:0000256" key="4">
    <source>
        <dbReference type="ARBA" id="ARBA00022833"/>
    </source>
</evidence>
<dbReference type="PANTHER" id="PTHR46481:SF10">
    <property type="entry name" value="ZINC FINGER BED DOMAIN-CONTAINING PROTEIN 39"/>
    <property type="match status" value="1"/>
</dbReference>
<evidence type="ECO:0000313" key="10">
    <source>
        <dbReference type="RefSeq" id="XP_008276390.1"/>
    </source>
</evidence>
<dbReference type="Proteomes" id="UP000694891">
    <property type="component" value="Unplaced"/>
</dbReference>
<dbReference type="SUPFAM" id="SSF53098">
    <property type="entry name" value="Ribonuclease H-like"/>
    <property type="match status" value="1"/>
</dbReference>
<reference evidence="8 9" key="1">
    <citation type="submission" date="2025-04" db="UniProtKB">
        <authorList>
            <consortium name="RefSeq"/>
        </authorList>
    </citation>
    <scope>IDENTIFICATION</scope>
</reference>
<keyword evidence="5" id="KW-0539">Nucleus</keyword>
<keyword evidence="3" id="KW-0863">Zinc-finger</keyword>
<dbReference type="RefSeq" id="XP_008276388.1">
    <property type="nucleotide sequence ID" value="XM_008278166.1"/>
</dbReference>
<dbReference type="InterPro" id="IPR008906">
    <property type="entry name" value="HATC_C_dom"/>
</dbReference>
<dbReference type="InterPro" id="IPR012337">
    <property type="entry name" value="RNaseH-like_sf"/>
</dbReference>
<dbReference type="PANTHER" id="PTHR46481">
    <property type="entry name" value="ZINC FINGER BED DOMAIN-CONTAINING PROTEIN 4"/>
    <property type="match status" value="1"/>
</dbReference>
<evidence type="ECO:0000313" key="8">
    <source>
        <dbReference type="RefSeq" id="XP_008276388.1"/>
    </source>
</evidence>
<dbReference type="GeneID" id="103354705"/>
<dbReference type="GO" id="GO:0005634">
    <property type="term" value="C:nucleus"/>
    <property type="evidence" value="ECO:0007669"/>
    <property type="project" value="UniProtKB-SubCell"/>
</dbReference>
<evidence type="ECO:0000256" key="1">
    <source>
        <dbReference type="ARBA" id="ARBA00004123"/>
    </source>
</evidence>
<gene>
    <name evidence="8 9 10" type="primary">LOC103354705</name>
</gene>
<proteinExistence type="predicted"/>
<evidence type="ECO:0000256" key="2">
    <source>
        <dbReference type="ARBA" id="ARBA00022723"/>
    </source>
</evidence>
<accession>A0A9Y4MZE0</accession>
<evidence type="ECO:0000259" key="6">
    <source>
        <dbReference type="Pfam" id="PF05699"/>
    </source>
</evidence>
<dbReference type="GO" id="GO:0008270">
    <property type="term" value="F:zinc ion binding"/>
    <property type="evidence" value="ECO:0007669"/>
    <property type="project" value="UniProtKB-KW"/>
</dbReference>